<name>A0A0A9DQ18_ARUDO</name>
<sequence length="77" mass="8707">MKALSRSFLSRPIMRALKVLILMAGSTSSQCTEFHMDCLLFSSFLIVECILSVRIFRRDDVSPCAIRVLTSLYIFSA</sequence>
<dbReference type="EMBL" id="GBRH01207261">
    <property type="protein sequence ID" value="JAD90634.1"/>
    <property type="molecule type" value="Transcribed_RNA"/>
</dbReference>
<reference evidence="1" key="2">
    <citation type="journal article" date="2015" name="Data Brief">
        <title>Shoot transcriptome of the giant reed, Arundo donax.</title>
        <authorList>
            <person name="Barrero R.A."/>
            <person name="Guerrero F.D."/>
            <person name="Moolhuijzen P."/>
            <person name="Goolsby J.A."/>
            <person name="Tidwell J."/>
            <person name="Bellgard S.E."/>
            <person name="Bellgard M.I."/>
        </authorList>
    </citation>
    <scope>NUCLEOTIDE SEQUENCE</scope>
    <source>
        <tissue evidence="1">Shoot tissue taken approximately 20 cm above the soil surface</tissue>
    </source>
</reference>
<accession>A0A0A9DQ18</accession>
<dbReference type="AlphaFoldDB" id="A0A0A9DQ18"/>
<reference evidence="1" key="1">
    <citation type="submission" date="2014-09" db="EMBL/GenBank/DDBJ databases">
        <authorList>
            <person name="Magalhaes I.L.F."/>
            <person name="Oliveira U."/>
            <person name="Santos F.R."/>
            <person name="Vidigal T.H.D.A."/>
            <person name="Brescovit A.D."/>
            <person name="Santos A.J."/>
        </authorList>
    </citation>
    <scope>NUCLEOTIDE SEQUENCE</scope>
    <source>
        <tissue evidence="1">Shoot tissue taken approximately 20 cm above the soil surface</tissue>
    </source>
</reference>
<organism evidence="1">
    <name type="scientific">Arundo donax</name>
    <name type="common">Giant reed</name>
    <name type="synonym">Donax arundinaceus</name>
    <dbReference type="NCBI Taxonomy" id="35708"/>
    <lineage>
        <taxon>Eukaryota</taxon>
        <taxon>Viridiplantae</taxon>
        <taxon>Streptophyta</taxon>
        <taxon>Embryophyta</taxon>
        <taxon>Tracheophyta</taxon>
        <taxon>Spermatophyta</taxon>
        <taxon>Magnoliopsida</taxon>
        <taxon>Liliopsida</taxon>
        <taxon>Poales</taxon>
        <taxon>Poaceae</taxon>
        <taxon>PACMAD clade</taxon>
        <taxon>Arundinoideae</taxon>
        <taxon>Arundineae</taxon>
        <taxon>Arundo</taxon>
    </lineage>
</organism>
<proteinExistence type="predicted"/>
<evidence type="ECO:0000313" key="1">
    <source>
        <dbReference type="EMBL" id="JAD90634.1"/>
    </source>
</evidence>
<protein>
    <submittedName>
        <fullName evidence="1">Uncharacterized protein</fullName>
    </submittedName>
</protein>